<keyword evidence="4 9" id="KW-0645">Protease</keyword>
<dbReference type="GO" id="GO:0008237">
    <property type="term" value="F:metallopeptidase activity"/>
    <property type="evidence" value="ECO:0007669"/>
    <property type="project" value="UniProtKB-KW"/>
</dbReference>
<evidence type="ECO:0000256" key="1">
    <source>
        <dbReference type="ARBA" id="ARBA00001947"/>
    </source>
</evidence>
<dbReference type="Gene3D" id="3.40.630.10">
    <property type="entry name" value="Zn peptidases"/>
    <property type="match status" value="1"/>
</dbReference>
<evidence type="ECO:0000313" key="11">
    <source>
        <dbReference type="EMBL" id="KXB40083.1"/>
    </source>
</evidence>
<protein>
    <recommendedName>
        <fullName evidence="10">M18 family aminopeptidase</fullName>
        <ecNumber evidence="10">3.4.11.-</ecNumber>
    </recommendedName>
</protein>
<dbReference type="NCBIfam" id="NF002600">
    <property type="entry name" value="PRK02256.1"/>
    <property type="match status" value="1"/>
</dbReference>
<dbReference type="SUPFAM" id="SSF101821">
    <property type="entry name" value="Aminopeptidase/glucanase lid domain"/>
    <property type="match status" value="1"/>
</dbReference>
<evidence type="ECO:0000313" key="12">
    <source>
        <dbReference type="Proteomes" id="UP000070080"/>
    </source>
</evidence>
<accession>A0A133YA51</accession>
<keyword evidence="3 9" id="KW-0031">Aminopeptidase</keyword>
<sequence>MEEIMAKDYLFHAESMWHKQDANEQAAIQAYGERFKAFLNAAKTEREFVALAIKELKELGYKEINACPTLKAGDKVYQSIRGKGLAVAVIGKRPSEEGFNLLGSHIDSPRFDAKAHSVQEHDKLAYLATQYYGGVKKYQWTCMPLAIHGVITKADGTVIPVSIGEKEDEPVFYFTDLLPHLGREQMSKTANSFIQAEQLKLLVGSEPSQNTETKEPYRERILEIIAEKYGVTEADLIASELEIVPANKARDVGLDRSMIGSYGQDDKLCSFASFTAIADINECERTSIAFLYDKEEIGSEGNTGAQSRLYELFLMQLVKKTCQAYDSVIYNQIISKSYMISSDVTAAFDPMYPDVFDKANNAYLTEGLCLMKHTGSGGKSSSNDANSEFLRAVINIFEKANLPWQIGTLGKIDAGGGGTIAKFAAKTGMQVVDAGIPVLSMHAPMEICHKLDLYYSYLAYKAFLLNMDLLVGDR</sequence>
<keyword evidence="12" id="KW-1185">Reference proteome</keyword>
<dbReference type="InterPro" id="IPR023358">
    <property type="entry name" value="Peptidase_M18_dom2"/>
</dbReference>
<dbReference type="InterPro" id="IPR001948">
    <property type="entry name" value="Peptidase_M18"/>
</dbReference>
<dbReference type="GO" id="GO:0006508">
    <property type="term" value="P:proteolysis"/>
    <property type="evidence" value="ECO:0007669"/>
    <property type="project" value="UniProtKB-KW"/>
</dbReference>
<dbReference type="GO" id="GO:0008270">
    <property type="term" value="F:zinc ion binding"/>
    <property type="evidence" value="ECO:0007669"/>
    <property type="project" value="InterPro"/>
</dbReference>
<dbReference type="PANTHER" id="PTHR28570">
    <property type="entry name" value="ASPARTYL AMINOPEPTIDASE"/>
    <property type="match status" value="1"/>
</dbReference>
<dbReference type="GO" id="GO:0004177">
    <property type="term" value="F:aminopeptidase activity"/>
    <property type="evidence" value="ECO:0007669"/>
    <property type="project" value="UniProtKB-KW"/>
</dbReference>
<comment type="similarity">
    <text evidence="2 9">Belongs to the peptidase M18 family.</text>
</comment>
<organism evidence="11 12">
    <name type="scientific">Amygdalobacter nucleatus</name>
    <dbReference type="NCBI Taxonomy" id="3029274"/>
    <lineage>
        <taxon>Bacteria</taxon>
        <taxon>Bacillati</taxon>
        <taxon>Bacillota</taxon>
        <taxon>Clostridia</taxon>
        <taxon>Eubacteriales</taxon>
        <taxon>Oscillospiraceae</taxon>
        <taxon>Amygdalobacter</taxon>
    </lineage>
</organism>
<evidence type="ECO:0000256" key="8">
    <source>
        <dbReference type="ARBA" id="ARBA00023049"/>
    </source>
</evidence>
<proteinExistence type="inferred from homology"/>
<comment type="cofactor">
    <cofactor evidence="1 10">
        <name>Zn(2+)</name>
        <dbReference type="ChEBI" id="CHEBI:29105"/>
    </cofactor>
</comment>
<evidence type="ECO:0000256" key="3">
    <source>
        <dbReference type="ARBA" id="ARBA00022438"/>
    </source>
</evidence>
<evidence type="ECO:0000256" key="4">
    <source>
        <dbReference type="ARBA" id="ARBA00022670"/>
    </source>
</evidence>
<keyword evidence="6 9" id="KW-0378">Hydrolase</keyword>
<gene>
    <name evidence="11" type="ORF">HMPREF1872_00893</name>
</gene>
<dbReference type="Pfam" id="PF02127">
    <property type="entry name" value="Peptidase_M18"/>
    <property type="match status" value="1"/>
</dbReference>
<evidence type="ECO:0000256" key="5">
    <source>
        <dbReference type="ARBA" id="ARBA00022723"/>
    </source>
</evidence>
<evidence type="ECO:0000256" key="9">
    <source>
        <dbReference type="RuleBase" id="RU004386"/>
    </source>
</evidence>
<dbReference type="PRINTS" id="PR00932">
    <property type="entry name" value="AMINO1PTASE"/>
</dbReference>
<keyword evidence="7 9" id="KW-0862">Zinc</keyword>
<keyword evidence="8 9" id="KW-0482">Metalloprotease</keyword>
<dbReference type="AlphaFoldDB" id="A0A133YA51"/>
<dbReference type="Proteomes" id="UP000070080">
    <property type="component" value="Unassembled WGS sequence"/>
</dbReference>
<dbReference type="EMBL" id="LSCV01000031">
    <property type="protein sequence ID" value="KXB40083.1"/>
    <property type="molecule type" value="Genomic_DNA"/>
</dbReference>
<dbReference type="STRING" id="1497955.HMPREF1872_00893"/>
<dbReference type="GO" id="GO:0005737">
    <property type="term" value="C:cytoplasm"/>
    <property type="evidence" value="ECO:0007669"/>
    <property type="project" value="UniProtKB-ARBA"/>
</dbReference>
<evidence type="ECO:0000256" key="10">
    <source>
        <dbReference type="RuleBase" id="RU004387"/>
    </source>
</evidence>
<keyword evidence="5 9" id="KW-0479">Metal-binding</keyword>
<dbReference type="PANTHER" id="PTHR28570:SF2">
    <property type="entry name" value="M18 FAMILY AMINOPEPTIDASE 1-RELATED"/>
    <property type="match status" value="1"/>
</dbReference>
<evidence type="ECO:0000256" key="6">
    <source>
        <dbReference type="ARBA" id="ARBA00022801"/>
    </source>
</evidence>
<comment type="caution">
    <text evidence="11">The sequence shown here is derived from an EMBL/GenBank/DDBJ whole genome shotgun (WGS) entry which is preliminary data.</text>
</comment>
<reference evidence="12" key="1">
    <citation type="submission" date="2016-01" db="EMBL/GenBank/DDBJ databases">
        <authorList>
            <person name="Mitreva M."/>
            <person name="Pepin K.H."/>
            <person name="Mihindukulasuriya K.A."/>
            <person name="Fulton R."/>
            <person name="Fronick C."/>
            <person name="O'Laughlin M."/>
            <person name="Miner T."/>
            <person name="Herter B."/>
            <person name="Rosa B.A."/>
            <person name="Cordes M."/>
            <person name="Tomlinson C."/>
            <person name="Wollam A."/>
            <person name="Palsikar V.B."/>
            <person name="Mardis E.R."/>
            <person name="Wilson R.K."/>
        </authorList>
    </citation>
    <scope>NUCLEOTIDE SEQUENCE [LARGE SCALE GENOMIC DNA]</scope>
    <source>
        <strain evidence="12">KA00274</strain>
    </source>
</reference>
<evidence type="ECO:0000256" key="2">
    <source>
        <dbReference type="ARBA" id="ARBA00008290"/>
    </source>
</evidence>
<dbReference type="EC" id="3.4.11.-" evidence="10"/>
<dbReference type="Gene3D" id="2.30.250.10">
    <property type="entry name" value="Aminopeptidase i, Domain 2"/>
    <property type="match status" value="1"/>
</dbReference>
<evidence type="ECO:0000256" key="7">
    <source>
        <dbReference type="ARBA" id="ARBA00022833"/>
    </source>
</evidence>
<dbReference type="OrthoDB" id="89722at2"/>
<dbReference type="PATRIC" id="fig|1497955.3.peg.864"/>
<dbReference type="SUPFAM" id="SSF53187">
    <property type="entry name" value="Zn-dependent exopeptidases"/>
    <property type="match status" value="1"/>
</dbReference>
<name>A0A133YA51_9FIRM</name>